<dbReference type="Proteomes" id="UP001165064">
    <property type="component" value="Unassembled WGS sequence"/>
</dbReference>
<protein>
    <submittedName>
        <fullName evidence="1">Unnamed protein product</fullName>
    </submittedName>
</protein>
<evidence type="ECO:0000313" key="2">
    <source>
        <dbReference type="Proteomes" id="UP001165064"/>
    </source>
</evidence>
<reference evidence="1" key="1">
    <citation type="submission" date="2023-04" db="EMBL/GenBank/DDBJ databases">
        <title>Ambrosiozyma monospora NBRC 10751.</title>
        <authorList>
            <person name="Ichikawa N."/>
            <person name="Sato H."/>
            <person name="Tonouchi N."/>
        </authorList>
    </citation>
    <scope>NUCLEOTIDE SEQUENCE</scope>
    <source>
        <strain evidence="1">NBRC 10751</strain>
    </source>
</reference>
<gene>
    <name evidence="1" type="ORF">Amon02_000069800</name>
</gene>
<dbReference type="EMBL" id="BSXS01000275">
    <property type="protein sequence ID" value="GME71749.1"/>
    <property type="molecule type" value="Genomic_DNA"/>
</dbReference>
<evidence type="ECO:0000313" key="1">
    <source>
        <dbReference type="EMBL" id="GME71749.1"/>
    </source>
</evidence>
<proteinExistence type="predicted"/>
<sequence length="291" mass="31987">MVTTSNKDSIKPIESAFSDLTLVPESSSSTRLPQNQRNDLRIQEKLSCQTDSTSTLSNSNNTNDNEDSTNADSDPDSQSEEDDSQILHGAKLAMCVFSTCLCLFLMALDQTITAAIISEVSTKFKSFDEITWITSGFFLGTGALCQVWGQVSTIWGRKWVMVLGILIFELGSLICAVSQSMKMLIVGRVIQGMGGANIQTLNTMICAEVTTMELRPVVFSMIPIVFMIASVIGPIVGGLFATYVSWRWCFYINLCFGGVILPIFIFSFNPKTPKVGNPLLWLFVSSWLVCC</sequence>
<keyword evidence="2" id="KW-1185">Reference proteome</keyword>
<comment type="caution">
    <text evidence="1">The sequence shown here is derived from an EMBL/GenBank/DDBJ whole genome shotgun (WGS) entry which is preliminary data.</text>
</comment>
<name>A0ACB5ST50_AMBMO</name>
<organism evidence="1 2">
    <name type="scientific">Ambrosiozyma monospora</name>
    <name type="common">Yeast</name>
    <name type="synonym">Endomycopsis monosporus</name>
    <dbReference type="NCBI Taxonomy" id="43982"/>
    <lineage>
        <taxon>Eukaryota</taxon>
        <taxon>Fungi</taxon>
        <taxon>Dikarya</taxon>
        <taxon>Ascomycota</taxon>
        <taxon>Saccharomycotina</taxon>
        <taxon>Pichiomycetes</taxon>
        <taxon>Pichiales</taxon>
        <taxon>Pichiaceae</taxon>
        <taxon>Ambrosiozyma</taxon>
    </lineage>
</organism>
<accession>A0ACB5ST50</accession>